<evidence type="ECO:0000313" key="2">
    <source>
        <dbReference type="Proteomes" id="UP000299102"/>
    </source>
</evidence>
<name>A0A4C1SQQ8_EUMVA</name>
<dbReference type="AlphaFoldDB" id="A0A4C1SQQ8"/>
<dbReference type="EMBL" id="BGZK01007567">
    <property type="protein sequence ID" value="GBP04553.1"/>
    <property type="molecule type" value="Genomic_DNA"/>
</dbReference>
<comment type="caution">
    <text evidence="1">The sequence shown here is derived from an EMBL/GenBank/DDBJ whole genome shotgun (WGS) entry which is preliminary data.</text>
</comment>
<accession>A0A4C1SQQ8</accession>
<evidence type="ECO:0000313" key="1">
    <source>
        <dbReference type="EMBL" id="GBP04553.1"/>
    </source>
</evidence>
<dbReference type="Proteomes" id="UP000299102">
    <property type="component" value="Unassembled WGS sequence"/>
</dbReference>
<keyword evidence="2" id="KW-1185">Reference proteome</keyword>
<gene>
    <name evidence="1" type="ORF">EVAR_72454_1</name>
</gene>
<sequence length="38" mass="4222">MLGAFELINEIKTKKKTPDILSSLEALDIEKVFALCAK</sequence>
<organism evidence="1 2">
    <name type="scientific">Eumeta variegata</name>
    <name type="common">Bagworm moth</name>
    <name type="synonym">Eumeta japonica</name>
    <dbReference type="NCBI Taxonomy" id="151549"/>
    <lineage>
        <taxon>Eukaryota</taxon>
        <taxon>Metazoa</taxon>
        <taxon>Ecdysozoa</taxon>
        <taxon>Arthropoda</taxon>
        <taxon>Hexapoda</taxon>
        <taxon>Insecta</taxon>
        <taxon>Pterygota</taxon>
        <taxon>Neoptera</taxon>
        <taxon>Endopterygota</taxon>
        <taxon>Lepidoptera</taxon>
        <taxon>Glossata</taxon>
        <taxon>Ditrysia</taxon>
        <taxon>Tineoidea</taxon>
        <taxon>Psychidae</taxon>
        <taxon>Oiketicinae</taxon>
        <taxon>Eumeta</taxon>
    </lineage>
</organism>
<proteinExistence type="predicted"/>
<reference evidence="1 2" key="1">
    <citation type="journal article" date="2019" name="Commun. Biol.">
        <title>The bagworm genome reveals a unique fibroin gene that provides high tensile strength.</title>
        <authorList>
            <person name="Kono N."/>
            <person name="Nakamura H."/>
            <person name="Ohtoshi R."/>
            <person name="Tomita M."/>
            <person name="Numata K."/>
            <person name="Arakawa K."/>
        </authorList>
    </citation>
    <scope>NUCLEOTIDE SEQUENCE [LARGE SCALE GENOMIC DNA]</scope>
</reference>
<protein>
    <submittedName>
        <fullName evidence="1">Uncharacterized protein</fullName>
    </submittedName>
</protein>
<feature type="non-terminal residue" evidence="1">
    <location>
        <position position="38"/>
    </location>
</feature>